<sequence length="51" mass="5173">MLLSILVFAVLGCGTLASPISANRNVGSALEIVFNDAPVVAEESAPAVSEE</sequence>
<reference evidence="2 3" key="1">
    <citation type="submission" date="2018-04" db="EMBL/GenBank/DDBJ databases">
        <authorList>
            <person name="Huttner S."/>
            <person name="Dainat J."/>
        </authorList>
    </citation>
    <scope>NUCLEOTIDE SEQUENCE [LARGE SCALE GENOMIC DNA]</scope>
</reference>
<dbReference type="AlphaFoldDB" id="A0A3S4CAH9"/>
<evidence type="ECO:0000313" key="2">
    <source>
        <dbReference type="EMBL" id="SPQ25730.1"/>
    </source>
</evidence>
<name>A0A3S4CAH9_9PEZI</name>
<dbReference type="Proteomes" id="UP000289323">
    <property type="component" value="Unassembled WGS sequence"/>
</dbReference>
<protein>
    <submittedName>
        <fullName evidence="2">7474ca46-3cf2-4904-a2c9-ec4d8f31a220</fullName>
    </submittedName>
</protein>
<accession>A0A3S4CAH9</accession>
<dbReference type="EMBL" id="OUUZ01000015">
    <property type="protein sequence ID" value="SPQ25730.1"/>
    <property type="molecule type" value="Genomic_DNA"/>
</dbReference>
<proteinExistence type="predicted"/>
<gene>
    <name evidence="2" type="ORF">TT172_LOCUS8149</name>
</gene>
<keyword evidence="1" id="KW-0732">Signal</keyword>
<evidence type="ECO:0000256" key="1">
    <source>
        <dbReference type="SAM" id="SignalP"/>
    </source>
</evidence>
<evidence type="ECO:0000313" key="3">
    <source>
        <dbReference type="Proteomes" id="UP000289323"/>
    </source>
</evidence>
<organism evidence="2 3">
    <name type="scientific">Thermothielavioides terrestris</name>
    <dbReference type="NCBI Taxonomy" id="2587410"/>
    <lineage>
        <taxon>Eukaryota</taxon>
        <taxon>Fungi</taxon>
        <taxon>Dikarya</taxon>
        <taxon>Ascomycota</taxon>
        <taxon>Pezizomycotina</taxon>
        <taxon>Sordariomycetes</taxon>
        <taxon>Sordariomycetidae</taxon>
        <taxon>Sordariales</taxon>
        <taxon>Chaetomiaceae</taxon>
        <taxon>Thermothielavioides</taxon>
    </lineage>
</organism>
<feature type="chain" id="PRO_5018615840" evidence="1">
    <location>
        <begin position="18"/>
        <end position="51"/>
    </location>
</feature>
<feature type="signal peptide" evidence="1">
    <location>
        <begin position="1"/>
        <end position="17"/>
    </location>
</feature>